<dbReference type="PROSITE" id="PS50928">
    <property type="entry name" value="ABC_TM1"/>
    <property type="match status" value="1"/>
</dbReference>
<dbReference type="PANTHER" id="PTHR43227">
    <property type="entry name" value="BLL4140 PROTEIN"/>
    <property type="match status" value="1"/>
</dbReference>
<feature type="transmembrane region" description="Helical" evidence="8">
    <location>
        <begin position="213"/>
        <end position="235"/>
    </location>
</feature>
<gene>
    <name evidence="10" type="ORF">DES45_10430</name>
</gene>
<evidence type="ECO:0000313" key="11">
    <source>
        <dbReference type="Proteomes" id="UP000254925"/>
    </source>
</evidence>
<keyword evidence="4" id="KW-1003">Cell membrane</keyword>
<feature type="transmembrane region" description="Helical" evidence="8">
    <location>
        <begin position="167"/>
        <end position="192"/>
    </location>
</feature>
<evidence type="ECO:0000256" key="5">
    <source>
        <dbReference type="ARBA" id="ARBA00022692"/>
    </source>
</evidence>
<evidence type="ECO:0000259" key="9">
    <source>
        <dbReference type="PROSITE" id="PS50928"/>
    </source>
</evidence>
<keyword evidence="3 8" id="KW-0813">Transport</keyword>
<dbReference type="RefSeq" id="WP_245571684.1">
    <property type="nucleotide sequence ID" value="NZ_QQBB01000004.1"/>
</dbReference>
<keyword evidence="11" id="KW-1185">Reference proteome</keyword>
<dbReference type="PANTHER" id="PTHR43227:SF11">
    <property type="entry name" value="BLL4140 PROTEIN"/>
    <property type="match status" value="1"/>
</dbReference>
<evidence type="ECO:0000256" key="6">
    <source>
        <dbReference type="ARBA" id="ARBA00022989"/>
    </source>
</evidence>
<dbReference type="GO" id="GO:0055085">
    <property type="term" value="P:transmembrane transport"/>
    <property type="evidence" value="ECO:0007669"/>
    <property type="project" value="InterPro"/>
</dbReference>
<comment type="similarity">
    <text evidence="2 8">Belongs to the binding-protein-dependent transport system permease family.</text>
</comment>
<keyword evidence="5 8" id="KW-0812">Transmembrane</keyword>
<evidence type="ECO:0000256" key="3">
    <source>
        <dbReference type="ARBA" id="ARBA00022448"/>
    </source>
</evidence>
<evidence type="ECO:0000313" key="10">
    <source>
        <dbReference type="EMBL" id="RDI59119.1"/>
    </source>
</evidence>
<dbReference type="GO" id="GO:0005886">
    <property type="term" value="C:plasma membrane"/>
    <property type="evidence" value="ECO:0007669"/>
    <property type="project" value="UniProtKB-SubCell"/>
</dbReference>
<dbReference type="CDD" id="cd06261">
    <property type="entry name" value="TM_PBP2"/>
    <property type="match status" value="1"/>
</dbReference>
<dbReference type="Proteomes" id="UP000254925">
    <property type="component" value="Unassembled WGS sequence"/>
</dbReference>
<accession>A0A370HKT1</accession>
<comment type="caution">
    <text evidence="10">The sequence shown here is derived from an EMBL/GenBank/DDBJ whole genome shotgun (WGS) entry which is preliminary data.</text>
</comment>
<feature type="transmembrane region" description="Helical" evidence="8">
    <location>
        <begin position="25"/>
        <end position="45"/>
    </location>
</feature>
<dbReference type="SUPFAM" id="SSF161098">
    <property type="entry name" value="MetI-like"/>
    <property type="match status" value="1"/>
</dbReference>
<organism evidence="10 11">
    <name type="scientific">Microvirga subterranea</name>
    <dbReference type="NCBI Taxonomy" id="186651"/>
    <lineage>
        <taxon>Bacteria</taxon>
        <taxon>Pseudomonadati</taxon>
        <taxon>Pseudomonadota</taxon>
        <taxon>Alphaproteobacteria</taxon>
        <taxon>Hyphomicrobiales</taxon>
        <taxon>Methylobacteriaceae</taxon>
        <taxon>Microvirga</taxon>
    </lineage>
</organism>
<dbReference type="Pfam" id="PF00528">
    <property type="entry name" value="BPD_transp_1"/>
    <property type="match status" value="1"/>
</dbReference>
<dbReference type="Gene3D" id="1.10.3720.10">
    <property type="entry name" value="MetI-like"/>
    <property type="match status" value="1"/>
</dbReference>
<evidence type="ECO:0000256" key="8">
    <source>
        <dbReference type="RuleBase" id="RU363032"/>
    </source>
</evidence>
<dbReference type="InterPro" id="IPR000515">
    <property type="entry name" value="MetI-like"/>
</dbReference>
<keyword evidence="6 8" id="KW-1133">Transmembrane helix</keyword>
<dbReference type="AlphaFoldDB" id="A0A370HKT1"/>
<dbReference type="EMBL" id="QQBB01000004">
    <property type="protein sequence ID" value="RDI59119.1"/>
    <property type="molecule type" value="Genomic_DNA"/>
</dbReference>
<feature type="transmembrane region" description="Helical" evidence="8">
    <location>
        <begin position="86"/>
        <end position="107"/>
    </location>
</feature>
<evidence type="ECO:0000256" key="4">
    <source>
        <dbReference type="ARBA" id="ARBA00022475"/>
    </source>
</evidence>
<dbReference type="InterPro" id="IPR050809">
    <property type="entry name" value="UgpAE/MalFG_permease"/>
</dbReference>
<feature type="transmembrane region" description="Helical" evidence="8">
    <location>
        <begin position="275"/>
        <end position="297"/>
    </location>
</feature>
<comment type="subcellular location">
    <subcellularLocation>
        <location evidence="1 8">Cell membrane</location>
        <topology evidence="1 8">Multi-pass membrane protein</topology>
    </subcellularLocation>
</comment>
<feature type="transmembrane region" description="Helical" evidence="8">
    <location>
        <begin position="119"/>
        <end position="139"/>
    </location>
</feature>
<dbReference type="InterPro" id="IPR035906">
    <property type="entry name" value="MetI-like_sf"/>
</dbReference>
<evidence type="ECO:0000256" key="7">
    <source>
        <dbReference type="ARBA" id="ARBA00023136"/>
    </source>
</evidence>
<evidence type="ECO:0000256" key="1">
    <source>
        <dbReference type="ARBA" id="ARBA00004651"/>
    </source>
</evidence>
<evidence type="ECO:0000256" key="2">
    <source>
        <dbReference type="ARBA" id="ARBA00009306"/>
    </source>
</evidence>
<reference evidence="10 11" key="1">
    <citation type="submission" date="2018-07" db="EMBL/GenBank/DDBJ databases">
        <title>Genomic Encyclopedia of Type Strains, Phase IV (KMG-IV): sequencing the most valuable type-strain genomes for metagenomic binning, comparative biology and taxonomic classification.</title>
        <authorList>
            <person name="Goeker M."/>
        </authorList>
    </citation>
    <scope>NUCLEOTIDE SEQUENCE [LARGE SCALE GENOMIC DNA]</scope>
    <source>
        <strain evidence="10 11">DSM 14364</strain>
    </source>
</reference>
<proteinExistence type="inferred from homology"/>
<feature type="domain" description="ABC transmembrane type-1" evidence="9">
    <location>
        <begin position="82"/>
        <end position="292"/>
    </location>
</feature>
<sequence>MVAAVMSAAAPGTARRRTWLTNVNAWLLLLPALVLLAAFTHYPILATLYHSFFSLGRSGPAEFVGLDNYTYMLEDDVFWQVLRNNLFFALATVPTSIALALLMAVWVDRKIAGRTFLRLAFFTPTVLPMIAVANIWLFFYTPDYGLLDQFLKSLGFSGHNWLGDPSTVMNCIAVMVVWKEAGFFMIFYLAALQTIPPELKEAAMVEGASRWYFFRRVTLPLLMPTTLFISINALINSFKLVDQLVIMTKGGPNNASSLLLYYIYEVAFTFWDTTYAATLTVTLITILAAVALTKFVYLDRRIHYQ</sequence>
<name>A0A370HKT1_9HYPH</name>
<keyword evidence="7 8" id="KW-0472">Membrane</keyword>
<protein>
    <submittedName>
        <fullName evidence="10">Carbohydrate ABC transporter membrane protein 1 (CUT1 family)</fullName>
    </submittedName>
</protein>